<organism evidence="3 4">
    <name type="scientific">Cavenderia fasciculata</name>
    <name type="common">Slime mold</name>
    <name type="synonym">Dictyostelium fasciculatum</name>
    <dbReference type="NCBI Taxonomy" id="261658"/>
    <lineage>
        <taxon>Eukaryota</taxon>
        <taxon>Amoebozoa</taxon>
        <taxon>Evosea</taxon>
        <taxon>Eumycetozoa</taxon>
        <taxon>Dictyostelia</taxon>
        <taxon>Acytosteliales</taxon>
        <taxon>Cavenderiaceae</taxon>
        <taxon>Cavenderia</taxon>
    </lineage>
</organism>
<dbReference type="Gene3D" id="3.80.10.10">
    <property type="entry name" value="Ribonuclease Inhibitor"/>
    <property type="match status" value="1"/>
</dbReference>
<dbReference type="KEGG" id="dfa:DFA_10153"/>
<evidence type="ECO:0000256" key="2">
    <source>
        <dbReference type="ARBA" id="ARBA00022801"/>
    </source>
</evidence>
<sequence>MEYYHDLGTVLQPSTNVNWWVVLTDATDSADAMYSTGVYIDSTMADVESFTDGQFKELITRQIKVASDRNKVFVDALLAAGERPDCGDLATKGLVHQNGSMKLKLIEEEMVSQNTLLDKIDIDAKTGYFISHSMRIPGNTGRELGKVYDPFLLNKGKGTTPNHSQHSICINVNADELKSMLKMWTLTRPQLINSNLLCLLFPMDDESAESQGCDTQWRAYVNTKGAGKTLTDIKTMLADSKAYEITKKHCMYNEGTNAWKELTSAGLSFKVHGFLSRSLNGCNIGTPYQYMKHLMSQKDSKISKCLENSANRDYCHPAELIDNKGKKRVMSNTLDDNFNQICTLKDVGLDQYLVLAQDYNEKFIVSTDQTHFPTLSGPGYGVYRFEAWKTKFSFTLATNGIDKNFKPRANAATHEKLAISTTSDRICFGDSNRDFKQIDHAGIAICFEHPVLHAFLLDRVESVDIKNHVVFGKHPTLDITTSPNKLRNLDVNWVITKDSSSVYWPGAPTIAEKKAKVSTPSSKNYPPHLEILNIIDIIASKTGGATITIQSIQLVRNQISMSTLVNLSNLLLSQIISDIQDNVDIICEFKRGQQQQYSSLKYQYLKLDIKSVFDLSDLGLENFEELTELWVKSYCLTNIGIFPNSLTSLTLGKIYMPPPDIFASLTSLVTLKIYLILDEDMESCIDLEALETFELGGECWECIEIKVPRSIKILNILVYIVQRASTYPMPRLERLKVPQSVLIDGRVILSSSPLLKKLVITNCYLILPANIVPLSRKADNQSN</sequence>
<dbReference type="AlphaFoldDB" id="F4Q9F0"/>
<dbReference type="GO" id="GO:0004531">
    <property type="term" value="F:deoxyribonuclease II activity"/>
    <property type="evidence" value="ECO:0007669"/>
    <property type="project" value="InterPro"/>
</dbReference>
<keyword evidence="4" id="KW-1185">Reference proteome</keyword>
<evidence type="ECO:0000313" key="3">
    <source>
        <dbReference type="EMBL" id="EGG15319.1"/>
    </source>
</evidence>
<dbReference type="OrthoDB" id="24366at2759"/>
<gene>
    <name evidence="3" type="ORF">DFA_10153</name>
</gene>
<protein>
    <submittedName>
        <fullName evidence="3">Uncharacterized protein</fullName>
    </submittedName>
</protein>
<dbReference type="RefSeq" id="XP_004352039.1">
    <property type="nucleotide sequence ID" value="XM_004351987.1"/>
</dbReference>
<keyword evidence="2" id="KW-0378">Hydrolase</keyword>
<comment type="similarity">
    <text evidence="1">Belongs to the DNase II family.</text>
</comment>
<reference evidence="4" key="1">
    <citation type="journal article" date="2011" name="Genome Res.">
        <title>Phylogeny-wide analysis of social amoeba genomes highlights ancient origins for complex intercellular communication.</title>
        <authorList>
            <person name="Heidel A.J."/>
            <person name="Lawal H.M."/>
            <person name="Felder M."/>
            <person name="Schilde C."/>
            <person name="Helps N.R."/>
            <person name="Tunggal B."/>
            <person name="Rivero F."/>
            <person name="John U."/>
            <person name="Schleicher M."/>
            <person name="Eichinger L."/>
            <person name="Platzer M."/>
            <person name="Noegel A.A."/>
            <person name="Schaap P."/>
            <person name="Gloeckner G."/>
        </authorList>
    </citation>
    <scope>NUCLEOTIDE SEQUENCE [LARGE SCALE GENOMIC DNA]</scope>
    <source>
        <strain evidence="4">SH3</strain>
    </source>
</reference>
<dbReference type="EMBL" id="GL883026">
    <property type="protein sequence ID" value="EGG15319.1"/>
    <property type="molecule type" value="Genomic_DNA"/>
</dbReference>
<accession>F4Q9F0</accession>
<dbReference type="InterPro" id="IPR004947">
    <property type="entry name" value="DNase_II"/>
</dbReference>
<dbReference type="InterPro" id="IPR032675">
    <property type="entry name" value="LRR_dom_sf"/>
</dbReference>
<evidence type="ECO:0000313" key="4">
    <source>
        <dbReference type="Proteomes" id="UP000007797"/>
    </source>
</evidence>
<dbReference type="Proteomes" id="UP000007797">
    <property type="component" value="Unassembled WGS sequence"/>
</dbReference>
<dbReference type="Pfam" id="PF03265">
    <property type="entry name" value="DNase_II"/>
    <property type="match status" value="1"/>
</dbReference>
<proteinExistence type="inferred from homology"/>
<name>F4Q9F0_CACFS</name>
<evidence type="ECO:0000256" key="1">
    <source>
        <dbReference type="ARBA" id="ARBA00007527"/>
    </source>
</evidence>
<dbReference type="SUPFAM" id="SSF52058">
    <property type="entry name" value="L domain-like"/>
    <property type="match status" value="1"/>
</dbReference>
<dbReference type="GeneID" id="14867080"/>